<dbReference type="PANTHER" id="PTHR24399:SF23">
    <property type="entry name" value="C2H2-TYPE DOMAIN-CONTAINING PROTEIN"/>
    <property type="match status" value="1"/>
</dbReference>
<keyword evidence="4" id="KW-0479">Metal-binding</keyword>
<dbReference type="Gene3D" id="3.30.160.60">
    <property type="entry name" value="Classic Zinc Finger"/>
    <property type="match status" value="4"/>
</dbReference>
<dbReference type="OrthoDB" id="8119626at2759"/>
<evidence type="ECO:0000313" key="15">
    <source>
        <dbReference type="Proteomes" id="UP000292052"/>
    </source>
</evidence>
<feature type="domain" description="C2H2-type" evidence="13">
    <location>
        <begin position="99"/>
        <end position="126"/>
    </location>
</feature>
<gene>
    <name evidence="14" type="ORF">BDFB_009150</name>
</gene>
<dbReference type="InterPro" id="IPR013087">
    <property type="entry name" value="Znf_C2H2_type"/>
</dbReference>
<dbReference type="EMBL" id="QDEB01124653">
    <property type="protein sequence ID" value="RZB39859.1"/>
    <property type="molecule type" value="Genomic_DNA"/>
</dbReference>
<dbReference type="GO" id="GO:0002682">
    <property type="term" value="P:regulation of immune system process"/>
    <property type="evidence" value="ECO:0007669"/>
    <property type="project" value="TreeGrafter"/>
</dbReference>
<dbReference type="AlphaFoldDB" id="A0A482V9V8"/>
<keyword evidence="10" id="KW-0804">Transcription</keyword>
<keyword evidence="8" id="KW-0805">Transcription regulation</keyword>
<dbReference type="PROSITE" id="PS50157">
    <property type="entry name" value="ZINC_FINGER_C2H2_2"/>
    <property type="match status" value="4"/>
</dbReference>
<dbReference type="GO" id="GO:0001817">
    <property type="term" value="P:regulation of cytokine production"/>
    <property type="evidence" value="ECO:0007669"/>
    <property type="project" value="TreeGrafter"/>
</dbReference>
<evidence type="ECO:0000256" key="8">
    <source>
        <dbReference type="ARBA" id="ARBA00023015"/>
    </source>
</evidence>
<dbReference type="PANTHER" id="PTHR24399">
    <property type="entry name" value="ZINC FINGER AND BTB DOMAIN-CONTAINING"/>
    <property type="match status" value="1"/>
</dbReference>
<dbReference type="InterPro" id="IPR036236">
    <property type="entry name" value="Znf_C2H2_sf"/>
</dbReference>
<evidence type="ECO:0000259" key="13">
    <source>
        <dbReference type="PROSITE" id="PS50157"/>
    </source>
</evidence>
<evidence type="ECO:0000256" key="4">
    <source>
        <dbReference type="ARBA" id="ARBA00022723"/>
    </source>
</evidence>
<comment type="function">
    <text evidence="1">May be involved in transcriptional regulation.</text>
</comment>
<accession>A0A482V9V8</accession>
<protein>
    <submittedName>
        <fullName evidence="14">Zf-H2C2 2 domain containing protein</fullName>
    </submittedName>
</protein>
<keyword evidence="5" id="KW-0677">Repeat</keyword>
<evidence type="ECO:0000256" key="9">
    <source>
        <dbReference type="ARBA" id="ARBA00023125"/>
    </source>
</evidence>
<dbReference type="GO" id="GO:0008270">
    <property type="term" value="F:zinc ion binding"/>
    <property type="evidence" value="ECO:0007669"/>
    <property type="project" value="UniProtKB-KW"/>
</dbReference>
<dbReference type="Pfam" id="PF00096">
    <property type="entry name" value="zf-C2H2"/>
    <property type="match status" value="2"/>
</dbReference>
<dbReference type="PROSITE" id="PS00028">
    <property type="entry name" value="ZINC_FINGER_C2H2_1"/>
    <property type="match status" value="4"/>
</dbReference>
<dbReference type="Proteomes" id="UP000292052">
    <property type="component" value="Unassembled WGS sequence"/>
</dbReference>
<dbReference type="SUPFAM" id="SSF57667">
    <property type="entry name" value="beta-beta-alpha zinc fingers"/>
    <property type="match status" value="3"/>
</dbReference>
<dbReference type="FunFam" id="3.30.160.60:FF:000303">
    <property type="entry name" value="Zinc finger protein 41"/>
    <property type="match status" value="1"/>
</dbReference>
<feature type="domain" description="C2H2-type" evidence="13">
    <location>
        <begin position="210"/>
        <end position="238"/>
    </location>
</feature>
<dbReference type="GO" id="GO:0000978">
    <property type="term" value="F:RNA polymerase II cis-regulatory region sequence-specific DNA binding"/>
    <property type="evidence" value="ECO:0007669"/>
    <property type="project" value="TreeGrafter"/>
</dbReference>
<evidence type="ECO:0000256" key="5">
    <source>
        <dbReference type="ARBA" id="ARBA00022737"/>
    </source>
</evidence>
<keyword evidence="6 12" id="KW-0863">Zinc-finger</keyword>
<evidence type="ECO:0000256" key="12">
    <source>
        <dbReference type="PROSITE-ProRule" id="PRU00042"/>
    </source>
</evidence>
<feature type="domain" description="C2H2-type" evidence="13">
    <location>
        <begin position="182"/>
        <end position="209"/>
    </location>
</feature>
<dbReference type="Pfam" id="PF13465">
    <property type="entry name" value="zf-H2C2_2"/>
    <property type="match status" value="1"/>
</dbReference>
<evidence type="ECO:0000256" key="7">
    <source>
        <dbReference type="ARBA" id="ARBA00022833"/>
    </source>
</evidence>
<evidence type="ECO:0000256" key="2">
    <source>
        <dbReference type="ARBA" id="ARBA00004123"/>
    </source>
</evidence>
<dbReference type="FunFam" id="3.30.160.60:FF:000671">
    <property type="entry name" value="Zinc finger protein 26"/>
    <property type="match status" value="1"/>
</dbReference>
<keyword evidence="7" id="KW-0862">Zinc</keyword>
<feature type="domain" description="C2H2-type" evidence="13">
    <location>
        <begin position="154"/>
        <end position="181"/>
    </location>
</feature>
<name>A0A482V9V8_ASBVE</name>
<comment type="caution">
    <text evidence="14">The sequence shown here is derived from an EMBL/GenBank/DDBJ whole genome shotgun (WGS) entry which is preliminary data.</text>
</comment>
<keyword evidence="9" id="KW-0238">DNA-binding</keyword>
<dbReference type="SMART" id="SM00355">
    <property type="entry name" value="ZnF_C2H2"/>
    <property type="match status" value="5"/>
</dbReference>
<keyword evidence="11" id="KW-0539">Nucleus</keyword>
<keyword evidence="15" id="KW-1185">Reference proteome</keyword>
<comment type="similarity">
    <text evidence="3">Belongs to the krueppel C2H2-type zinc-finger protein family.</text>
</comment>
<evidence type="ECO:0000313" key="14">
    <source>
        <dbReference type="EMBL" id="RZB39859.1"/>
    </source>
</evidence>
<dbReference type="GO" id="GO:0005654">
    <property type="term" value="C:nucleoplasm"/>
    <property type="evidence" value="ECO:0007669"/>
    <property type="project" value="TreeGrafter"/>
</dbReference>
<evidence type="ECO:0000256" key="10">
    <source>
        <dbReference type="ARBA" id="ARBA00023163"/>
    </source>
</evidence>
<dbReference type="GO" id="GO:0001227">
    <property type="term" value="F:DNA-binding transcription repressor activity, RNA polymerase II-specific"/>
    <property type="evidence" value="ECO:0007669"/>
    <property type="project" value="TreeGrafter"/>
</dbReference>
<comment type="subcellular location">
    <subcellularLocation>
        <location evidence="2">Nucleus</location>
    </subcellularLocation>
</comment>
<proteinExistence type="inferred from homology"/>
<sequence>MENDVSELNTQENDANNSNQPLFIKCENYEENLISFDSFSDSDKQIDEVVKLNLKGKHTVVLYVKQHLKIVTELQYTKEYIQLGGLKTHEQTHTNEKHYICEFCSKSFNQNSYLTKHLKTHKEDTRLPCPVCGKTYACLRLHLKCHSDVKTKNFCCEVCNKKFALKTTLNIHMRIHKGIKPYSCGICDKKFTQSTCLVRHMRIHTGETPYPCDFCDKRFSYTHHRLKHVKREHPNEIIA</sequence>
<dbReference type="STRING" id="1661398.A0A482V9V8"/>
<evidence type="ECO:0000256" key="1">
    <source>
        <dbReference type="ARBA" id="ARBA00003767"/>
    </source>
</evidence>
<evidence type="ECO:0000256" key="6">
    <source>
        <dbReference type="ARBA" id="ARBA00022771"/>
    </source>
</evidence>
<dbReference type="FunFam" id="3.30.160.60:FF:001134">
    <property type="entry name" value="Zinc finger protein 70"/>
    <property type="match status" value="1"/>
</dbReference>
<evidence type="ECO:0000256" key="11">
    <source>
        <dbReference type="ARBA" id="ARBA00023242"/>
    </source>
</evidence>
<evidence type="ECO:0000256" key="3">
    <source>
        <dbReference type="ARBA" id="ARBA00006991"/>
    </source>
</evidence>
<organism evidence="14 15">
    <name type="scientific">Asbolus verrucosus</name>
    <name type="common">Desert ironclad beetle</name>
    <dbReference type="NCBI Taxonomy" id="1661398"/>
    <lineage>
        <taxon>Eukaryota</taxon>
        <taxon>Metazoa</taxon>
        <taxon>Ecdysozoa</taxon>
        <taxon>Arthropoda</taxon>
        <taxon>Hexapoda</taxon>
        <taxon>Insecta</taxon>
        <taxon>Pterygota</taxon>
        <taxon>Neoptera</taxon>
        <taxon>Endopterygota</taxon>
        <taxon>Coleoptera</taxon>
        <taxon>Polyphaga</taxon>
        <taxon>Cucujiformia</taxon>
        <taxon>Tenebrionidae</taxon>
        <taxon>Pimeliinae</taxon>
        <taxon>Asbolus</taxon>
    </lineage>
</organism>
<reference evidence="14 15" key="1">
    <citation type="submission" date="2017-03" db="EMBL/GenBank/DDBJ databases">
        <title>Genome of the blue death feigning beetle - Asbolus verrucosus.</title>
        <authorList>
            <person name="Rider S.D."/>
        </authorList>
    </citation>
    <scope>NUCLEOTIDE SEQUENCE [LARGE SCALE GENOMIC DNA]</scope>
    <source>
        <strain evidence="14">Butters</strain>
        <tissue evidence="14">Head and leg muscle</tissue>
    </source>
</reference>